<dbReference type="GeneID" id="7832837"/>
<dbReference type="EMDB" id="EMD-34403"/>
<dbReference type="EMDB" id="EMD-25882"/>
<reference evidence="5 6" key="4">
    <citation type="journal article" date="2023" name="Nature">
        <title>Structural basis of mitochondrial membrane bending by the I-II-III&lt;sub&gt;2&lt;/sub&gt;-IV&lt;sub&gt;2&lt;/sub&gt; supercomplex.</title>
        <authorList>
            <person name="Muhleip A."/>
            <person name="Flygaard R.K."/>
            <person name="Baradaran R."/>
            <person name="Haapanen O."/>
            <person name="Gruhl T."/>
            <person name="Tobiasson V."/>
            <person name="Marechal A."/>
            <person name="Sharma V."/>
            <person name="Amunts A."/>
        </authorList>
    </citation>
    <scope>STRUCTURE BY ELECTRON MICROSCOPY (2.80 ANGSTROMS)</scope>
</reference>
<evidence type="ECO:0007829" key="7">
    <source>
        <dbReference type="PDB" id="8GYM"/>
    </source>
</evidence>
<dbReference type="EMDB" id="EMD-15865"/>
<name>Q22HE4_TETTS</name>
<dbReference type="InParanoid" id="Q22HE4"/>
<keyword evidence="1" id="KW-0472">Membrane</keyword>
<organism evidence="2 3">
    <name type="scientific">Tetrahymena thermophila (strain SB210)</name>
    <dbReference type="NCBI Taxonomy" id="312017"/>
    <lineage>
        <taxon>Eukaryota</taxon>
        <taxon>Sar</taxon>
        <taxon>Alveolata</taxon>
        <taxon>Ciliophora</taxon>
        <taxon>Intramacronucleata</taxon>
        <taxon>Oligohymenophorea</taxon>
        <taxon>Hymenostomatida</taxon>
        <taxon>Tetrahymenina</taxon>
        <taxon>Tetrahymenidae</taxon>
        <taxon>Tetrahymena</taxon>
    </lineage>
</organism>
<keyword evidence="3" id="KW-1185">Reference proteome</keyword>
<sequence length="143" mass="16888">MTNFGSPFRNTDSGIVIRDPENEKRLKLAFQNFWKSKQEDKEFQAQIKTAVSKDTVNFMFYASPLFGALLGKTYIDMFCNPRYFYFRAFTLSMFALAGYCVGNGFRNRYEHSLYTRNYHLFPKDLQDALVNGDARYCISWWKQ</sequence>
<keyword evidence="1" id="KW-1133">Transmembrane helix</keyword>
<keyword evidence="1 2" id="KW-0812">Transmembrane</keyword>
<reference evidence="4" key="2">
    <citation type="journal article" date="2022" name="Science">
        <title>Structures of &lt;i&gt;Tetrahymena&lt;/i&gt;'s respiratory chain reveal the diversity of eukaryotic core metabolism.</title>
        <authorList>
            <person name="Zhou L."/>
            <person name="Maldonado M."/>
            <person name="Padavannil A."/>
            <person name="Guo F."/>
            <person name="Letts J.A."/>
        </authorList>
    </citation>
    <scope>STRUCTURE BY ELECTRON MICROSCOPY (2.60 ANGSTROMS)</scope>
</reference>
<dbReference type="RefSeq" id="XP_001032420.2">
    <property type="nucleotide sequence ID" value="XM_001032420.3"/>
</dbReference>
<dbReference type="PDB" id="8GYM">
    <property type="method" value="EM"/>
    <property type="resolution" value="2.96 A"/>
    <property type="chains" value="T7/t7=1-143"/>
</dbReference>
<dbReference type="STRING" id="312017.Q22HE4"/>
<reference evidence="3" key="1">
    <citation type="journal article" date="2006" name="PLoS Biol.">
        <title>Macronuclear genome sequence of the ciliate Tetrahymena thermophila, a model eukaryote.</title>
        <authorList>
            <person name="Eisen J.A."/>
            <person name="Coyne R.S."/>
            <person name="Wu M."/>
            <person name="Wu D."/>
            <person name="Thiagarajan M."/>
            <person name="Wortman J.R."/>
            <person name="Badger J.H."/>
            <person name="Ren Q."/>
            <person name="Amedeo P."/>
            <person name="Jones K.M."/>
            <person name="Tallon L.J."/>
            <person name="Delcher A.L."/>
            <person name="Salzberg S.L."/>
            <person name="Silva J.C."/>
            <person name="Haas B.J."/>
            <person name="Majoros W.H."/>
            <person name="Farzad M."/>
            <person name="Carlton J.M."/>
            <person name="Smith R.K. Jr."/>
            <person name="Garg J."/>
            <person name="Pearlman R.E."/>
            <person name="Karrer K.M."/>
            <person name="Sun L."/>
            <person name="Manning G."/>
            <person name="Elde N.C."/>
            <person name="Turkewitz A.P."/>
            <person name="Asai D.J."/>
            <person name="Wilkes D.E."/>
            <person name="Wang Y."/>
            <person name="Cai H."/>
            <person name="Collins K."/>
            <person name="Stewart B.A."/>
            <person name="Lee S.R."/>
            <person name="Wilamowska K."/>
            <person name="Weinberg Z."/>
            <person name="Ruzzo W.L."/>
            <person name="Wloga D."/>
            <person name="Gaertig J."/>
            <person name="Frankel J."/>
            <person name="Tsao C.-C."/>
            <person name="Gorovsky M.A."/>
            <person name="Keeling P.J."/>
            <person name="Waller R.F."/>
            <person name="Patron N.J."/>
            <person name="Cherry J.M."/>
            <person name="Stover N.A."/>
            <person name="Krieger C.J."/>
            <person name="del Toro C."/>
            <person name="Ryder H.F."/>
            <person name="Williamson S.C."/>
            <person name="Barbeau R.A."/>
            <person name="Hamilton E.P."/>
            <person name="Orias E."/>
        </authorList>
    </citation>
    <scope>NUCLEOTIDE SEQUENCE [LARGE SCALE GENOMIC DNA]</scope>
    <source>
        <strain evidence="3">SB210</strain>
    </source>
</reference>
<evidence type="ECO:0000313" key="2">
    <source>
        <dbReference type="EMBL" id="EAR84757.2"/>
    </source>
</evidence>
<feature type="transmembrane region" description="Helical" evidence="1">
    <location>
        <begin position="58"/>
        <end position="78"/>
    </location>
</feature>
<reference evidence="7 8" key="3">
    <citation type="journal article" date="2023" name="Nat. Commun.">
        <title>Structures of Tetrahymena thermophila respiratory megacomplexes on the tubular mitochondrial cristae.</title>
        <authorList>
            <person name="Han F."/>
            <person name="Hu Y."/>
            <person name="Wu M."/>
            <person name="He Z."/>
            <person name="Tian H."/>
            <person name="Zhou L."/>
        </authorList>
    </citation>
    <scope>STRUCTURE BY ELECTRON MICROSCOPY (2.96 ANGSTROMS)</scope>
</reference>
<dbReference type="EMDB" id="EMD-16184"/>
<dbReference type="AlphaFoldDB" id="Q22HE4"/>
<dbReference type="OrthoDB" id="10407895at2759"/>
<dbReference type="KEGG" id="tet:TTHERM_00637590"/>
<evidence type="ECO:0007829" key="8">
    <source>
        <dbReference type="PDB" id="8GZU"/>
    </source>
</evidence>
<protein>
    <submittedName>
        <fullName evidence="2">Transmembrane protein, putative</fullName>
    </submittedName>
</protein>
<proteinExistence type="evidence at protein level"/>
<dbReference type="PDB" id="8B6F">
    <property type="method" value="EM"/>
    <property type="resolution" value="2.80 A"/>
    <property type="chains" value="BL=1-143"/>
</dbReference>
<dbReference type="PDB" id="8GZU">
    <property type="method" value="EM"/>
    <property type="resolution" value="4.18 A"/>
    <property type="chains" value="T7/t7=1-143"/>
</dbReference>
<dbReference type="HOGENOM" id="CLU_1810048_0_0_1"/>
<evidence type="ECO:0000256" key="1">
    <source>
        <dbReference type="SAM" id="Phobius"/>
    </source>
</evidence>
<gene>
    <name evidence="2" type="ORF">TTHERM_00637590</name>
</gene>
<evidence type="ECO:0007829" key="6">
    <source>
        <dbReference type="PDB" id="8BQS"/>
    </source>
</evidence>
<evidence type="ECO:0000313" key="3">
    <source>
        <dbReference type="Proteomes" id="UP000009168"/>
    </source>
</evidence>
<keyword evidence="4 5" id="KW-0002">3D-structure</keyword>
<dbReference type="Proteomes" id="UP000009168">
    <property type="component" value="Unassembled WGS sequence"/>
</dbReference>
<evidence type="ECO:0007829" key="4">
    <source>
        <dbReference type="PDB" id="7TGH"/>
    </source>
</evidence>
<dbReference type="PDB" id="8BQS">
    <property type="method" value="EM"/>
    <property type="resolution" value="2.90 A"/>
    <property type="chains" value="BL=1-143"/>
</dbReference>
<evidence type="ECO:0007829" key="5">
    <source>
        <dbReference type="PDB" id="8B6F"/>
    </source>
</evidence>
<dbReference type="EMDB" id="EMD-34373"/>
<feature type="transmembrane region" description="Helical" evidence="1">
    <location>
        <begin position="84"/>
        <end position="102"/>
    </location>
</feature>
<dbReference type="PDB" id="7TGH">
    <property type="method" value="EM"/>
    <property type="resolution" value="2.60 A"/>
    <property type="chains" value="T7=1-143"/>
</dbReference>
<dbReference type="EMBL" id="GG662588">
    <property type="protein sequence ID" value="EAR84757.2"/>
    <property type="molecule type" value="Genomic_DNA"/>
</dbReference>
<dbReference type="eggNOG" id="ENOG502T03J">
    <property type="taxonomic scope" value="Eukaryota"/>
</dbReference>
<accession>Q22HE4</accession>
<dbReference type="OMA" id="ARYCISW"/>